<proteinExistence type="inferred from homology"/>
<feature type="transmembrane region" description="Helical" evidence="10">
    <location>
        <begin position="235"/>
        <end position="253"/>
    </location>
</feature>
<evidence type="ECO:0000256" key="2">
    <source>
        <dbReference type="ARBA" id="ARBA00006433"/>
    </source>
</evidence>
<keyword evidence="7" id="KW-0059">Arsenical resistance</keyword>
<keyword evidence="9 10" id="KW-0472">Membrane</keyword>
<name>A0ABV9YLM9_9PSEU</name>
<feature type="transmembrane region" description="Helical" evidence="10">
    <location>
        <begin position="207"/>
        <end position="229"/>
    </location>
</feature>
<dbReference type="Pfam" id="PF03600">
    <property type="entry name" value="CitMHS"/>
    <property type="match status" value="1"/>
</dbReference>
<evidence type="ECO:0000256" key="6">
    <source>
        <dbReference type="ARBA" id="ARBA00022692"/>
    </source>
</evidence>
<dbReference type="Proteomes" id="UP001595947">
    <property type="component" value="Unassembled WGS sequence"/>
</dbReference>
<keyword evidence="5" id="KW-1003">Cell membrane</keyword>
<feature type="transmembrane region" description="Helical" evidence="10">
    <location>
        <begin position="60"/>
        <end position="81"/>
    </location>
</feature>
<feature type="transmembrane region" description="Helical" evidence="10">
    <location>
        <begin position="327"/>
        <end position="348"/>
    </location>
</feature>
<dbReference type="PANTHER" id="PTHR43302:SF5">
    <property type="entry name" value="TRANSPORTER ARSB-RELATED"/>
    <property type="match status" value="1"/>
</dbReference>
<dbReference type="EMBL" id="JBHSIV010000007">
    <property type="protein sequence ID" value="MFC5062249.1"/>
    <property type="molecule type" value="Genomic_DNA"/>
</dbReference>
<keyword evidence="6 10" id="KW-0812">Transmembrane</keyword>
<keyword evidence="13" id="KW-1185">Reference proteome</keyword>
<organism evidence="12 13">
    <name type="scientific">Actinomycetospora atypica</name>
    <dbReference type="NCBI Taxonomy" id="1290095"/>
    <lineage>
        <taxon>Bacteria</taxon>
        <taxon>Bacillati</taxon>
        <taxon>Actinomycetota</taxon>
        <taxon>Actinomycetes</taxon>
        <taxon>Pseudonocardiales</taxon>
        <taxon>Pseudonocardiaceae</taxon>
        <taxon>Actinomycetospora</taxon>
    </lineage>
</organism>
<sequence length="410" mass="41470">MAVLAVALLAAVLVVAVARPRGLPEASAAVPAAAVVVGVGLLSPAAAWSEVVELGPTVGFLAAVLVLAHLADAEGVFTWAGSLLGRRRLFGRVFGVAAATTAVLSLDATVVLLTPVVVRTARRLRVAAAPAAYVCAHLANSASLLLPVSNLTNLLAVGATDLSFLHFAALMALPWLVVLAVEYVGLRWVFRRELREENARPDHEAMPVAVPGFALVVLALTLAGFAAASPLGIEPVWVAVVGAAVLAARSLVARRTSARALVGAASPLFCVFVLALGIVVAAVGQHGLGGLLASLLAGLGTGLGGLLAVAALAAVLANVVNNLPATLLLLAALGPAPAPVVVLAMLIGVGVGPNLTYVGSLATLLWRRVMLNEGLEPSLRRFTVAGLVTTPAALVLGVCALWACEHFPGL</sequence>
<dbReference type="InterPro" id="IPR004680">
    <property type="entry name" value="Cit_transptr-like_dom"/>
</dbReference>
<feature type="transmembrane region" description="Helical" evidence="10">
    <location>
        <begin position="93"/>
        <end position="114"/>
    </location>
</feature>
<feature type="domain" description="Citrate transporter-like" evidence="11">
    <location>
        <begin position="23"/>
        <end position="345"/>
    </location>
</feature>
<accession>A0ABV9YLM9</accession>
<comment type="similarity">
    <text evidence="2">Belongs to the ArsB family.</text>
</comment>
<evidence type="ECO:0000313" key="13">
    <source>
        <dbReference type="Proteomes" id="UP001595947"/>
    </source>
</evidence>
<comment type="similarity">
    <text evidence="3">Belongs to the CitM (TC 2.A.11) transporter family.</text>
</comment>
<evidence type="ECO:0000256" key="9">
    <source>
        <dbReference type="ARBA" id="ARBA00023136"/>
    </source>
</evidence>
<dbReference type="InterPro" id="IPR000802">
    <property type="entry name" value="Arsenical_pump_ArsB"/>
</dbReference>
<evidence type="ECO:0000256" key="8">
    <source>
        <dbReference type="ARBA" id="ARBA00022989"/>
    </source>
</evidence>
<dbReference type="PRINTS" id="PR00758">
    <property type="entry name" value="ARSENICPUMP"/>
</dbReference>
<comment type="subcellular location">
    <subcellularLocation>
        <location evidence="1">Cell membrane</location>
        <topology evidence="1">Multi-pass membrane protein</topology>
    </subcellularLocation>
</comment>
<feature type="transmembrane region" description="Helical" evidence="10">
    <location>
        <begin position="260"/>
        <end position="283"/>
    </location>
</feature>
<evidence type="ECO:0000256" key="1">
    <source>
        <dbReference type="ARBA" id="ARBA00004651"/>
    </source>
</evidence>
<dbReference type="RefSeq" id="WP_378035603.1">
    <property type="nucleotide sequence ID" value="NZ_JBHSIV010000007.1"/>
</dbReference>
<evidence type="ECO:0000256" key="3">
    <source>
        <dbReference type="ARBA" id="ARBA00009843"/>
    </source>
</evidence>
<feature type="transmembrane region" description="Helical" evidence="10">
    <location>
        <begin position="166"/>
        <end position="186"/>
    </location>
</feature>
<evidence type="ECO:0000256" key="7">
    <source>
        <dbReference type="ARBA" id="ARBA00022849"/>
    </source>
</evidence>
<keyword evidence="4" id="KW-0813">Transport</keyword>
<evidence type="ECO:0000256" key="4">
    <source>
        <dbReference type="ARBA" id="ARBA00022448"/>
    </source>
</evidence>
<feature type="transmembrane region" description="Helical" evidence="10">
    <location>
        <begin position="28"/>
        <end position="48"/>
    </location>
</feature>
<evidence type="ECO:0000259" key="11">
    <source>
        <dbReference type="Pfam" id="PF03600"/>
    </source>
</evidence>
<keyword evidence="8 10" id="KW-1133">Transmembrane helix</keyword>
<protein>
    <submittedName>
        <fullName evidence="12">SLC13 family permease</fullName>
    </submittedName>
</protein>
<feature type="transmembrane region" description="Helical" evidence="10">
    <location>
        <begin position="295"/>
        <end position="320"/>
    </location>
</feature>
<evidence type="ECO:0000313" key="12">
    <source>
        <dbReference type="EMBL" id="MFC5062249.1"/>
    </source>
</evidence>
<gene>
    <name evidence="12" type="ORF">ACFPBZ_08530</name>
</gene>
<reference evidence="13" key="1">
    <citation type="journal article" date="2019" name="Int. J. Syst. Evol. Microbiol.">
        <title>The Global Catalogue of Microorganisms (GCM) 10K type strain sequencing project: providing services to taxonomists for standard genome sequencing and annotation.</title>
        <authorList>
            <consortium name="The Broad Institute Genomics Platform"/>
            <consortium name="The Broad Institute Genome Sequencing Center for Infectious Disease"/>
            <person name="Wu L."/>
            <person name="Ma J."/>
        </authorList>
    </citation>
    <scope>NUCLEOTIDE SEQUENCE [LARGE SCALE GENOMIC DNA]</scope>
    <source>
        <strain evidence="13">CGMCC 4.7093</strain>
    </source>
</reference>
<dbReference type="PANTHER" id="PTHR43302">
    <property type="entry name" value="TRANSPORTER ARSB-RELATED"/>
    <property type="match status" value="1"/>
</dbReference>
<comment type="caution">
    <text evidence="12">The sequence shown here is derived from an EMBL/GenBank/DDBJ whole genome shotgun (WGS) entry which is preliminary data.</text>
</comment>
<evidence type="ECO:0000256" key="10">
    <source>
        <dbReference type="SAM" id="Phobius"/>
    </source>
</evidence>
<feature type="transmembrane region" description="Helical" evidence="10">
    <location>
        <begin position="382"/>
        <end position="403"/>
    </location>
</feature>
<evidence type="ECO:0000256" key="5">
    <source>
        <dbReference type="ARBA" id="ARBA00022475"/>
    </source>
</evidence>